<organism evidence="1">
    <name type="scientific">Sipha flava</name>
    <name type="common">yellow sugarcane aphid</name>
    <dbReference type="NCBI Taxonomy" id="143950"/>
    <lineage>
        <taxon>Eukaryota</taxon>
        <taxon>Metazoa</taxon>
        <taxon>Ecdysozoa</taxon>
        <taxon>Arthropoda</taxon>
        <taxon>Hexapoda</taxon>
        <taxon>Insecta</taxon>
        <taxon>Pterygota</taxon>
        <taxon>Neoptera</taxon>
        <taxon>Paraneoptera</taxon>
        <taxon>Hemiptera</taxon>
        <taxon>Sternorrhyncha</taxon>
        <taxon>Aphidomorpha</taxon>
        <taxon>Aphidoidea</taxon>
        <taxon>Aphididae</taxon>
        <taxon>Sipha</taxon>
    </lineage>
</organism>
<gene>
    <name evidence="1" type="ORF">g.179609</name>
</gene>
<sequence>MYQYFSTENTENFYNNDELSISITSTSKRTNHIENSFNAMKTKEARMELVKTTGFVETKSSHARKIVWYYKKNIDNCFNYHTFLEESSKDKLINLLKSLSINYPIKYNLKLEATYKRPHVDNSSENRAFETISKEIFTNKDIKNVIEKDFTRLLQEEDEYIGNGSGFALKCIDELLLGVFKYTPIGR</sequence>
<protein>
    <submittedName>
        <fullName evidence="1">Uncharacterized protein</fullName>
    </submittedName>
</protein>
<dbReference type="AlphaFoldDB" id="A0A2S2Q7X8"/>
<name>A0A2S2Q7X8_9HEMI</name>
<proteinExistence type="predicted"/>
<dbReference type="EMBL" id="GGMS01004633">
    <property type="protein sequence ID" value="MBY73836.1"/>
    <property type="molecule type" value="Transcribed_RNA"/>
</dbReference>
<evidence type="ECO:0000313" key="1">
    <source>
        <dbReference type="EMBL" id="MBY73836.1"/>
    </source>
</evidence>
<reference evidence="1" key="1">
    <citation type="submission" date="2018-04" db="EMBL/GenBank/DDBJ databases">
        <title>Transcriptome assembly of Sipha flava.</title>
        <authorList>
            <person name="Scully E.D."/>
            <person name="Geib S.M."/>
            <person name="Palmer N.A."/>
            <person name="Koch K."/>
            <person name="Bradshaw J."/>
            <person name="Heng-Moss T."/>
            <person name="Sarath G."/>
        </authorList>
    </citation>
    <scope>NUCLEOTIDE SEQUENCE</scope>
</reference>
<accession>A0A2S2Q7X8</accession>
<dbReference type="OrthoDB" id="6625030at2759"/>